<feature type="domain" description="CinA C-terminal" evidence="1">
    <location>
        <begin position="9"/>
        <end position="159"/>
    </location>
</feature>
<evidence type="ECO:0000313" key="3">
    <source>
        <dbReference type="Proteomes" id="UP000215355"/>
    </source>
</evidence>
<protein>
    <submittedName>
        <fullName evidence="2">Competence damage-inducible protein A</fullName>
    </submittedName>
</protein>
<evidence type="ECO:0000313" key="2">
    <source>
        <dbReference type="EMBL" id="SNV61841.1"/>
    </source>
</evidence>
<dbReference type="KEGG" id="smiz:4412673_03743"/>
<gene>
    <name evidence="2" type="ORF">SAMEA4412673_03743</name>
</gene>
<sequence length="162" mass="17507">MKINEKKLNRLGELISLGGYKLSLAESMPGGFFTSIWSLQTESGDYLEGSIVCYSENVKKEVLGVPGSLIDRFSAESERVTESMLQGLETVIPADIHIAVTGKAFSDSEGSANAVRGDVFLCVSCQNKVASQKFHFSSLNAAHIFISAFNASLDMLESLLCD</sequence>
<dbReference type="InterPro" id="IPR036653">
    <property type="entry name" value="CinA-like_C"/>
</dbReference>
<dbReference type="SUPFAM" id="SSF142433">
    <property type="entry name" value="CinA-like"/>
    <property type="match status" value="1"/>
</dbReference>
<dbReference type="EMBL" id="LT906468">
    <property type="protein sequence ID" value="SNV61841.1"/>
    <property type="molecule type" value="Genomic_DNA"/>
</dbReference>
<name>A0AAJ4XF26_9SPHI</name>
<dbReference type="RefSeq" id="WP_093099348.1">
    <property type="nucleotide sequence ID" value="NZ_FNGK01000004.1"/>
</dbReference>
<evidence type="ECO:0000259" key="1">
    <source>
        <dbReference type="Pfam" id="PF02464"/>
    </source>
</evidence>
<dbReference type="AlphaFoldDB" id="A0AAJ4XF26"/>
<dbReference type="InterPro" id="IPR008136">
    <property type="entry name" value="CinA_C"/>
</dbReference>
<dbReference type="Pfam" id="PF02464">
    <property type="entry name" value="CinA"/>
    <property type="match status" value="1"/>
</dbReference>
<dbReference type="NCBIfam" id="TIGR00199">
    <property type="entry name" value="PncC_domain"/>
    <property type="match status" value="1"/>
</dbReference>
<reference evidence="2 3" key="1">
    <citation type="submission" date="2017-06" db="EMBL/GenBank/DDBJ databases">
        <authorList>
            <consortium name="Pathogen Informatics"/>
        </authorList>
    </citation>
    <scope>NUCLEOTIDE SEQUENCE [LARGE SCALE GENOMIC DNA]</scope>
    <source>
        <strain evidence="2 3">NCTC12149</strain>
    </source>
</reference>
<dbReference type="Proteomes" id="UP000215355">
    <property type="component" value="Chromosome 1"/>
</dbReference>
<organism evidence="2 3">
    <name type="scientific">Sphingobacterium mizutaii</name>
    <dbReference type="NCBI Taxonomy" id="1010"/>
    <lineage>
        <taxon>Bacteria</taxon>
        <taxon>Pseudomonadati</taxon>
        <taxon>Bacteroidota</taxon>
        <taxon>Sphingobacteriia</taxon>
        <taxon>Sphingobacteriales</taxon>
        <taxon>Sphingobacteriaceae</taxon>
        <taxon>Sphingobacterium</taxon>
    </lineage>
</organism>
<proteinExistence type="predicted"/>
<accession>A0AAJ4XF26</accession>
<dbReference type="Gene3D" id="3.90.950.20">
    <property type="entry name" value="CinA-like"/>
    <property type="match status" value="1"/>
</dbReference>